<proteinExistence type="predicted"/>
<evidence type="ECO:0000313" key="4">
    <source>
        <dbReference type="EMBL" id="AIQ65426.1"/>
    </source>
</evidence>
<dbReference type="Pfam" id="PF13419">
    <property type="entry name" value="HAD_2"/>
    <property type="match status" value="1"/>
</dbReference>
<dbReference type="Proteomes" id="UP000029507">
    <property type="component" value="Chromosome"/>
</dbReference>
<keyword evidence="5" id="KW-1185">Reference proteome</keyword>
<evidence type="ECO:0000313" key="5">
    <source>
        <dbReference type="Proteomes" id="UP000029507"/>
    </source>
</evidence>
<dbReference type="KEGG" id="pste:PSTEL_22245"/>
<dbReference type="GO" id="GO:0016791">
    <property type="term" value="F:phosphatase activity"/>
    <property type="evidence" value="ECO:0007669"/>
    <property type="project" value="TreeGrafter"/>
</dbReference>
<organism evidence="4 5">
    <name type="scientific">Paenibacillus stellifer</name>
    <dbReference type="NCBI Taxonomy" id="169760"/>
    <lineage>
        <taxon>Bacteria</taxon>
        <taxon>Bacillati</taxon>
        <taxon>Bacillota</taxon>
        <taxon>Bacilli</taxon>
        <taxon>Bacillales</taxon>
        <taxon>Paenibacillaceae</taxon>
        <taxon>Paenibacillus</taxon>
    </lineage>
</organism>
<dbReference type="STRING" id="169760.PSTEL_22245"/>
<dbReference type="GO" id="GO:0046872">
    <property type="term" value="F:metal ion binding"/>
    <property type="evidence" value="ECO:0007669"/>
    <property type="project" value="UniProtKB-KW"/>
</dbReference>
<keyword evidence="3" id="KW-0460">Magnesium</keyword>
<dbReference type="PANTHER" id="PTHR46470">
    <property type="entry name" value="N-ACYLNEURAMINATE-9-PHOSPHATASE"/>
    <property type="match status" value="1"/>
</dbReference>
<keyword evidence="2" id="KW-0378">Hydrolase</keyword>
<reference evidence="4 5" key="1">
    <citation type="submission" date="2014-08" db="EMBL/GenBank/DDBJ databases">
        <title>Comparative genomics of the Paenibacillus odorifer group.</title>
        <authorList>
            <person name="den Bakker H.C."/>
            <person name="Tsai Y.-C."/>
            <person name="Martin N."/>
            <person name="Korlach J."/>
            <person name="Wiedmann M."/>
        </authorList>
    </citation>
    <scope>NUCLEOTIDE SEQUENCE [LARGE SCALE GENOMIC DNA]</scope>
    <source>
        <strain evidence="4 5">DSM 14472</strain>
    </source>
</reference>
<keyword evidence="1" id="KW-0479">Metal-binding</keyword>
<gene>
    <name evidence="4" type="ORF">PSTEL_22245</name>
</gene>
<dbReference type="InterPro" id="IPR023214">
    <property type="entry name" value="HAD_sf"/>
</dbReference>
<dbReference type="HOGENOM" id="CLU_2317617_0_0_9"/>
<protein>
    <recommendedName>
        <fullName evidence="6">HAD family hydrolase</fullName>
    </recommendedName>
</protein>
<evidence type="ECO:0000256" key="1">
    <source>
        <dbReference type="ARBA" id="ARBA00022723"/>
    </source>
</evidence>
<dbReference type="InterPro" id="IPR051400">
    <property type="entry name" value="HAD-like_hydrolase"/>
</dbReference>
<dbReference type="AlphaFoldDB" id="A0A089LV98"/>
<evidence type="ECO:0000256" key="2">
    <source>
        <dbReference type="ARBA" id="ARBA00022801"/>
    </source>
</evidence>
<dbReference type="SUPFAM" id="SSF56784">
    <property type="entry name" value="HAD-like"/>
    <property type="match status" value="1"/>
</dbReference>
<dbReference type="InterPro" id="IPR041492">
    <property type="entry name" value="HAD_2"/>
</dbReference>
<evidence type="ECO:0000256" key="3">
    <source>
        <dbReference type="ARBA" id="ARBA00022842"/>
    </source>
</evidence>
<accession>A0A089LV98</accession>
<name>A0A089LV98_9BACL</name>
<sequence>MKDIEEFKQYIDIVITSVEVGYRKPRSEGFIQLASQLGCSPERMCYVGNESKDIRGAKRSGMKGILINRTLQDVQWGQDLTMTKLDEIEELYKEGGSFQ</sequence>
<dbReference type="Gene3D" id="3.40.50.1000">
    <property type="entry name" value="HAD superfamily/HAD-like"/>
    <property type="match status" value="1"/>
</dbReference>
<dbReference type="EMBL" id="CP009286">
    <property type="protein sequence ID" value="AIQ65426.1"/>
    <property type="molecule type" value="Genomic_DNA"/>
</dbReference>
<evidence type="ECO:0008006" key="6">
    <source>
        <dbReference type="Google" id="ProtNLM"/>
    </source>
</evidence>
<dbReference type="PANTHER" id="PTHR46470:SF2">
    <property type="entry name" value="GLYCERALDEHYDE 3-PHOSPHATE PHOSPHATASE"/>
    <property type="match status" value="1"/>
</dbReference>
<dbReference type="InterPro" id="IPR036412">
    <property type="entry name" value="HAD-like_sf"/>
</dbReference>